<sequence>MAKVLLVTVSQSVGHVAPAVSDAIQQLNRGSHVVDWLIVTEQDPPCDPNGIIMQNLEKARHYAVQLA</sequence>
<protein>
    <submittedName>
        <fullName evidence="1">Uncharacterized protein</fullName>
    </submittedName>
</protein>
<accession>X1TTS6</accession>
<name>X1TTS6_9ZZZZ</name>
<comment type="caution">
    <text evidence="1">The sequence shown here is derived from an EMBL/GenBank/DDBJ whole genome shotgun (WGS) entry which is preliminary data.</text>
</comment>
<gene>
    <name evidence="1" type="ORF">S12H4_34933</name>
</gene>
<evidence type="ECO:0000313" key="1">
    <source>
        <dbReference type="EMBL" id="GAI94786.1"/>
    </source>
</evidence>
<reference evidence="1" key="1">
    <citation type="journal article" date="2014" name="Front. Microbiol.">
        <title>High frequency of phylogenetically diverse reductive dehalogenase-homologous genes in deep subseafloor sedimentary metagenomes.</title>
        <authorList>
            <person name="Kawai M."/>
            <person name="Futagami T."/>
            <person name="Toyoda A."/>
            <person name="Takaki Y."/>
            <person name="Nishi S."/>
            <person name="Hori S."/>
            <person name="Arai W."/>
            <person name="Tsubouchi T."/>
            <person name="Morono Y."/>
            <person name="Uchiyama I."/>
            <person name="Ito T."/>
            <person name="Fujiyama A."/>
            <person name="Inagaki F."/>
            <person name="Takami H."/>
        </authorList>
    </citation>
    <scope>NUCLEOTIDE SEQUENCE</scope>
    <source>
        <strain evidence="1">Expedition CK06-06</strain>
    </source>
</reference>
<organism evidence="1">
    <name type="scientific">marine sediment metagenome</name>
    <dbReference type="NCBI Taxonomy" id="412755"/>
    <lineage>
        <taxon>unclassified sequences</taxon>
        <taxon>metagenomes</taxon>
        <taxon>ecological metagenomes</taxon>
    </lineage>
</organism>
<dbReference type="AlphaFoldDB" id="X1TTS6"/>
<dbReference type="EMBL" id="BARW01020708">
    <property type="protein sequence ID" value="GAI94786.1"/>
    <property type="molecule type" value="Genomic_DNA"/>
</dbReference>
<proteinExistence type="predicted"/>
<feature type="non-terminal residue" evidence="1">
    <location>
        <position position="67"/>
    </location>
</feature>